<evidence type="ECO:0000313" key="3">
    <source>
        <dbReference type="EMBL" id="VVC33848.1"/>
    </source>
</evidence>
<keyword evidence="4" id="KW-1185">Reference proteome</keyword>
<dbReference type="EMBL" id="CABPRJ010000976">
    <property type="protein sequence ID" value="VVC33848.1"/>
    <property type="molecule type" value="Genomic_DNA"/>
</dbReference>
<dbReference type="InterPro" id="IPR049163">
    <property type="entry name" value="Pif1-like_2B_dom"/>
</dbReference>
<proteinExistence type="predicted"/>
<dbReference type="GO" id="GO:0004386">
    <property type="term" value="F:helicase activity"/>
    <property type="evidence" value="ECO:0007669"/>
    <property type="project" value="UniProtKB-KW"/>
</dbReference>
<evidence type="ECO:0000256" key="1">
    <source>
        <dbReference type="SAM" id="MobiDB-lite"/>
    </source>
</evidence>
<dbReference type="Pfam" id="PF21530">
    <property type="entry name" value="Pif1_2B_dom"/>
    <property type="match status" value="1"/>
</dbReference>
<dbReference type="Proteomes" id="UP000325440">
    <property type="component" value="Unassembled WGS sequence"/>
</dbReference>
<feature type="domain" description="DNA helicase Pif1-like 2B" evidence="2">
    <location>
        <begin position="92"/>
        <end position="137"/>
    </location>
</feature>
<organism evidence="3 4">
    <name type="scientific">Cinara cedri</name>
    <dbReference type="NCBI Taxonomy" id="506608"/>
    <lineage>
        <taxon>Eukaryota</taxon>
        <taxon>Metazoa</taxon>
        <taxon>Ecdysozoa</taxon>
        <taxon>Arthropoda</taxon>
        <taxon>Hexapoda</taxon>
        <taxon>Insecta</taxon>
        <taxon>Pterygota</taxon>
        <taxon>Neoptera</taxon>
        <taxon>Paraneoptera</taxon>
        <taxon>Hemiptera</taxon>
        <taxon>Sternorrhyncha</taxon>
        <taxon>Aphidomorpha</taxon>
        <taxon>Aphidoidea</taxon>
        <taxon>Aphididae</taxon>
        <taxon>Lachninae</taxon>
        <taxon>Cinara</taxon>
    </lineage>
</organism>
<dbReference type="AlphaFoldDB" id="A0A5E4MQX1"/>
<evidence type="ECO:0000259" key="2">
    <source>
        <dbReference type="Pfam" id="PF21530"/>
    </source>
</evidence>
<feature type="compositionally biased region" description="Basic and acidic residues" evidence="1">
    <location>
        <begin position="32"/>
        <end position="67"/>
    </location>
</feature>
<dbReference type="PANTHER" id="PTHR10492:SF57">
    <property type="entry name" value="ATP-DEPENDENT DNA HELICASE"/>
    <property type="match status" value="1"/>
</dbReference>
<evidence type="ECO:0000313" key="4">
    <source>
        <dbReference type="Proteomes" id="UP000325440"/>
    </source>
</evidence>
<keyword evidence="3" id="KW-0547">Nucleotide-binding</keyword>
<dbReference type="PANTHER" id="PTHR10492">
    <property type="match status" value="1"/>
</dbReference>
<keyword evidence="3" id="KW-0067">ATP-binding</keyword>
<feature type="region of interest" description="Disordered" evidence="1">
    <location>
        <begin position="26"/>
        <end position="73"/>
    </location>
</feature>
<name>A0A5E4MQX1_9HEMI</name>
<accession>A0A5E4MQX1</accession>
<keyword evidence="3" id="KW-0347">Helicase</keyword>
<keyword evidence="3" id="KW-0378">Hydrolase</keyword>
<reference evidence="3 4" key="1">
    <citation type="submission" date="2019-08" db="EMBL/GenBank/DDBJ databases">
        <authorList>
            <person name="Alioto T."/>
            <person name="Alioto T."/>
            <person name="Gomez Garrido J."/>
        </authorList>
    </citation>
    <scope>NUCLEOTIDE SEQUENCE [LARGE SCALE GENOMIC DNA]</scope>
</reference>
<sequence length="182" mass="20851">MPAYASASVLLRTLKFTPLEKREIGCSTSETGAERATRASETNGQRDARLKSDREHNARARSNEHTKRNSRRHHSVQVRLYCNECCQLHPTEMLNSLDVQNLPPHDPRLKTGVPSVLLRNVNPPRLFNDTRLSVKKLIDNIIETIISNEHFTTDMAYLHVRILQYITKYENMSGNSATKKKK</sequence>
<protein>
    <submittedName>
        <fullName evidence="3">DNA helicase Pif1-like</fullName>
    </submittedName>
</protein>
<gene>
    <name evidence="3" type="ORF">CINCED_3A008607</name>
</gene>
<dbReference type="OrthoDB" id="6604273at2759"/>